<feature type="region of interest" description="Disordered" evidence="1">
    <location>
        <begin position="1"/>
        <end position="22"/>
    </location>
</feature>
<accession>A0A382D5A0</accession>
<proteinExistence type="predicted"/>
<organism evidence="2">
    <name type="scientific">marine metagenome</name>
    <dbReference type="NCBI Taxonomy" id="408172"/>
    <lineage>
        <taxon>unclassified sequences</taxon>
        <taxon>metagenomes</taxon>
        <taxon>ecological metagenomes</taxon>
    </lineage>
</organism>
<name>A0A382D5A0_9ZZZZ</name>
<dbReference type="AlphaFoldDB" id="A0A382D5A0"/>
<protein>
    <submittedName>
        <fullName evidence="2">Uncharacterized protein</fullName>
    </submittedName>
</protein>
<gene>
    <name evidence="2" type="ORF">METZ01_LOCUS186454</name>
</gene>
<sequence>MSPTFTSDSSMPSPFTPSSIIT</sequence>
<reference evidence="2" key="1">
    <citation type="submission" date="2018-05" db="EMBL/GenBank/DDBJ databases">
        <authorList>
            <person name="Lanie J.A."/>
            <person name="Ng W.-L."/>
            <person name="Kazmierczak K.M."/>
            <person name="Andrzejewski T.M."/>
            <person name="Davidsen T.M."/>
            <person name="Wayne K.J."/>
            <person name="Tettelin H."/>
            <person name="Glass J.I."/>
            <person name="Rusch D."/>
            <person name="Podicherti R."/>
            <person name="Tsui H.-C.T."/>
            <person name="Winkler M.E."/>
        </authorList>
    </citation>
    <scope>NUCLEOTIDE SEQUENCE</scope>
</reference>
<evidence type="ECO:0000313" key="2">
    <source>
        <dbReference type="EMBL" id="SVB33600.1"/>
    </source>
</evidence>
<evidence type="ECO:0000256" key="1">
    <source>
        <dbReference type="SAM" id="MobiDB-lite"/>
    </source>
</evidence>
<dbReference type="EMBL" id="UINC01037707">
    <property type="protein sequence ID" value="SVB33600.1"/>
    <property type="molecule type" value="Genomic_DNA"/>
</dbReference>